<keyword evidence="1" id="KW-0472">Membrane</keyword>
<dbReference type="Proteomes" id="UP000254051">
    <property type="component" value="Unassembled WGS sequence"/>
</dbReference>
<dbReference type="EMBL" id="UHJJ01000003">
    <property type="protein sequence ID" value="SUQ13636.1"/>
    <property type="molecule type" value="Genomic_DNA"/>
</dbReference>
<reference evidence="3" key="1">
    <citation type="submission" date="2017-07" db="EMBL/GenBank/DDBJ databases">
        <authorList>
            <person name="Varghese N."/>
            <person name="Submissions S."/>
        </authorList>
    </citation>
    <scope>NUCLEOTIDE SEQUENCE [LARGE SCALE GENOMIC DNA]</scope>
    <source>
        <strain evidence="3">NLAE-zl-C134</strain>
    </source>
</reference>
<name>A0A316A1G5_9FIRM</name>
<keyword evidence="1" id="KW-1133">Transmembrane helix</keyword>
<keyword evidence="1" id="KW-0812">Transmembrane</keyword>
<feature type="transmembrane region" description="Helical" evidence="1">
    <location>
        <begin position="112"/>
        <end position="131"/>
    </location>
</feature>
<feature type="transmembrane region" description="Helical" evidence="1">
    <location>
        <begin position="161"/>
        <end position="183"/>
    </location>
</feature>
<dbReference type="AlphaFoldDB" id="A0A316A1G5"/>
<evidence type="ECO:0000313" key="2">
    <source>
        <dbReference type="EMBL" id="SUQ13636.1"/>
    </source>
</evidence>
<proteinExistence type="predicted"/>
<organism evidence="2 3">
    <name type="scientific">Faecalicatena contorta</name>
    <dbReference type="NCBI Taxonomy" id="39482"/>
    <lineage>
        <taxon>Bacteria</taxon>
        <taxon>Bacillati</taxon>
        <taxon>Bacillota</taxon>
        <taxon>Clostridia</taxon>
        <taxon>Lachnospirales</taxon>
        <taxon>Lachnospiraceae</taxon>
        <taxon>Faecalicatena</taxon>
    </lineage>
</organism>
<accession>A0A316A1G5</accession>
<feature type="transmembrane region" description="Helical" evidence="1">
    <location>
        <begin position="35"/>
        <end position="55"/>
    </location>
</feature>
<dbReference type="OrthoDB" id="9781459at2"/>
<sequence length="193" mass="21014">MKQRIQAKDLINVGIFTAIMFVVCMGVAMLGYIPIFIPLLSVLVPLIGGIPFMLFLTKVKKFGMVTIMSILIGILIGLMGMGVWVIVVAPVSGILADFIFKSGGYASAKKSILGYGVFSIWVIGNFIPIVVTRDNYFNMLISGYGREYAETLMKYIPDWSLIPLLAACFISGLLGAVLGRALLKKHFVRAGIV</sequence>
<keyword evidence="3" id="KW-1185">Reference proteome</keyword>
<evidence type="ECO:0000313" key="3">
    <source>
        <dbReference type="Proteomes" id="UP000254051"/>
    </source>
</evidence>
<protein>
    <submittedName>
        <fullName evidence="2">DNA-3-methyladenine glycosylase III</fullName>
    </submittedName>
</protein>
<feature type="transmembrane region" description="Helical" evidence="1">
    <location>
        <begin position="12"/>
        <end position="29"/>
    </location>
</feature>
<gene>
    <name evidence="2" type="ORF">SAMN05216529_103369</name>
</gene>
<dbReference type="InterPro" id="IPR011733">
    <property type="entry name" value="CHP02185_IM"/>
</dbReference>
<evidence type="ECO:0000256" key="1">
    <source>
        <dbReference type="SAM" id="Phobius"/>
    </source>
</evidence>
<dbReference type="NCBIfam" id="TIGR02185">
    <property type="entry name" value="Trep_Strep"/>
    <property type="match status" value="1"/>
</dbReference>
<dbReference type="RefSeq" id="WP_109709639.1">
    <property type="nucleotide sequence ID" value="NZ_QGDS01000003.1"/>
</dbReference>
<dbReference type="Pfam" id="PF09605">
    <property type="entry name" value="Trep_Strep"/>
    <property type="match status" value="1"/>
</dbReference>